<keyword evidence="1" id="KW-0812">Transmembrane</keyword>
<dbReference type="OrthoDB" id="3263941at2759"/>
<dbReference type="Proteomes" id="UP000772434">
    <property type="component" value="Unassembled WGS sequence"/>
</dbReference>
<feature type="transmembrane region" description="Helical" evidence="1">
    <location>
        <begin position="181"/>
        <end position="200"/>
    </location>
</feature>
<keyword evidence="1" id="KW-0472">Membrane</keyword>
<evidence type="ECO:0000256" key="1">
    <source>
        <dbReference type="SAM" id="Phobius"/>
    </source>
</evidence>
<feature type="transmembrane region" description="Helical" evidence="1">
    <location>
        <begin position="375"/>
        <end position="396"/>
    </location>
</feature>
<feature type="transmembrane region" description="Helical" evidence="1">
    <location>
        <begin position="306"/>
        <end position="326"/>
    </location>
</feature>
<feature type="transmembrane region" description="Helical" evidence="1">
    <location>
        <begin position="402"/>
        <end position="435"/>
    </location>
</feature>
<protein>
    <submittedName>
        <fullName evidence="2">Uncharacterized protein</fullName>
    </submittedName>
</protein>
<evidence type="ECO:0000313" key="2">
    <source>
        <dbReference type="EMBL" id="KAF9074503.1"/>
    </source>
</evidence>
<reference evidence="2" key="1">
    <citation type="submission" date="2020-11" db="EMBL/GenBank/DDBJ databases">
        <authorList>
            <consortium name="DOE Joint Genome Institute"/>
            <person name="Ahrendt S."/>
            <person name="Riley R."/>
            <person name="Andreopoulos W."/>
            <person name="Labutti K."/>
            <person name="Pangilinan J."/>
            <person name="Ruiz-Duenas F.J."/>
            <person name="Barrasa J.M."/>
            <person name="Sanchez-Garcia M."/>
            <person name="Camarero S."/>
            <person name="Miyauchi S."/>
            <person name="Serrano A."/>
            <person name="Linde D."/>
            <person name="Babiker R."/>
            <person name="Drula E."/>
            <person name="Ayuso-Fernandez I."/>
            <person name="Pacheco R."/>
            <person name="Padilla G."/>
            <person name="Ferreira P."/>
            <person name="Barriuso J."/>
            <person name="Kellner H."/>
            <person name="Castanera R."/>
            <person name="Alfaro M."/>
            <person name="Ramirez L."/>
            <person name="Pisabarro A.G."/>
            <person name="Kuo A."/>
            <person name="Tritt A."/>
            <person name="Lipzen A."/>
            <person name="He G."/>
            <person name="Yan M."/>
            <person name="Ng V."/>
            <person name="Cullen D."/>
            <person name="Martin F."/>
            <person name="Rosso M.-N."/>
            <person name="Henrissat B."/>
            <person name="Hibbett D."/>
            <person name="Martinez A.T."/>
            <person name="Grigoriev I.V."/>
        </authorList>
    </citation>
    <scope>NUCLEOTIDE SEQUENCE</scope>
    <source>
        <strain evidence="2">AH 40177</strain>
    </source>
</reference>
<dbReference type="GO" id="GO:0005794">
    <property type="term" value="C:Golgi apparatus"/>
    <property type="evidence" value="ECO:0007669"/>
    <property type="project" value="TreeGrafter"/>
</dbReference>
<dbReference type="PANTHER" id="PTHR34391:SF2">
    <property type="entry name" value="TRP C-TERMINAL DOMAIN-CONTAINING PROTEIN"/>
    <property type="match status" value="1"/>
</dbReference>
<keyword evidence="1" id="KW-1133">Transmembrane helix</keyword>
<dbReference type="EMBL" id="JADNRY010000013">
    <property type="protein sequence ID" value="KAF9074503.1"/>
    <property type="molecule type" value="Genomic_DNA"/>
</dbReference>
<comment type="caution">
    <text evidence="2">The sequence shown here is derived from an EMBL/GenBank/DDBJ whole genome shotgun (WGS) entry which is preliminary data.</text>
</comment>
<evidence type="ECO:0000313" key="3">
    <source>
        <dbReference type="Proteomes" id="UP000772434"/>
    </source>
</evidence>
<feature type="transmembrane region" description="Helical" evidence="1">
    <location>
        <begin position="20"/>
        <end position="44"/>
    </location>
</feature>
<proteinExistence type="predicted"/>
<feature type="transmembrane region" description="Helical" evidence="1">
    <location>
        <begin position="346"/>
        <end position="363"/>
    </location>
</feature>
<dbReference type="PANTHER" id="PTHR34391">
    <property type="entry name" value="UPF0658 GOLGI APPARATUS MEMBRANE PROTEIN C1952.10C-RELATED"/>
    <property type="match status" value="1"/>
</dbReference>
<sequence length="502" mass="56681">MAFSKQLKQIYARITRNRLTAVFFLFGLIHCIAQGVIQSFLFTIDTQYYNLLFSITRTADNRADIPPSKYANYTNLVYVPSGGFELEICDFIPHNKGNCSYIFNSNAPVNSSNGPATDAILNGEIVTSHLNPQDFSTSLNSNSDVIFEAAKGAGSVTFSQTCTNMLLYPTQHLQNSRREDIVFGLLQIWLFGLSIMAMMYDSVPHVLTVFIVRLSLTAWSTYELWRTGWQQSIFYQMYEESGTPCSVNMFMDYFATRVLYEIPDLILNCTALGISAYLSWTLLRTYNAETFTTVGAPKPIMKMYKYFLALQVCLQLEVFVLITAAALWADQLFNSYITHMSNHTKIYEAIILFYAIIVGPWLFMGHHGIRFEKRVVLAAFLCVDLLFILGSSLMFLSDLYQWTFYAWPCLGCFITGSLLLLVASFVLGLVCFINFGKGLSQYLYAEANLSSSNFASEVFERDVESTYVGDEKLKASGFHADFSTHYLPTLGPDISRDSFLSG</sequence>
<name>A0A9P5Q4F5_9AGAR</name>
<accession>A0A9P5Q4F5</accession>
<organism evidence="2 3">
    <name type="scientific">Rhodocollybia butyracea</name>
    <dbReference type="NCBI Taxonomy" id="206335"/>
    <lineage>
        <taxon>Eukaryota</taxon>
        <taxon>Fungi</taxon>
        <taxon>Dikarya</taxon>
        <taxon>Basidiomycota</taxon>
        <taxon>Agaricomycotina</taxon>
        <taxon>Agaricomycetes</taxon>
        <taxon>Agaricomycetidae</taxon>
        <taxon>Agaricales</taxon>
        <taxon>Marasmiineae</taxon>
        <taxon>Omphalotaceae</taxon>
        <taxon>Rhodocollybia</taxon>
    </lineage>
</organism>
<dbReference type="InterPro" id="IPR040410">
    <property type="entry name" value="UPF0658_Golgi"/>
</dbReference>
<dbReference type="AlphaFoldDB" id="A0A9P5Q4F5"/>
<keyword evidence="3" id="KW-1185">Reference proteome</keyword>
<gene>
    <name evidence="2" type="ORF">BDP27DRAFT_1317215</name>
</gene>